<accession>A0A1Y6LAL8</accession>
<reference evidence="2 3" key="1">
    <citation type="submission" date="2016-10" db="EMBL/GenBank/DDBJ databases">
        <authorList>
            <person name="Varghese N."/>
        </authorList>
    </citation>
    <scope>NUCLEOTIDE SEQUENCE [LARGE SCALE GENOMIC DNA]</scope>
</reference>
<organism evidence="2 3">
    <name type="scientific">Zymoseptoria tritici ST99CH_1A5</name>
    <dbReference type="NCBI Taxonomy" id="1276529"/>
    <lineage>
        <taxon>Eukaryota</taxon>
        <taxon>Fungi</taxon>
        <taxon>Dikarya</taxon>
        <taxon>Ascomycota</taxon>
        <taxon>Pezizomycotina</taxon>
        <taxon>Dothideomycetes</taxon>
        <taxon>Dothideomycetidae</taxon>
        <taxon>Mycosphaerellales</taxon>
        <taxon>Mycosphaerellaceae</taxon>
        <taxon>Zymoseptoria</taxon>
    </lineage>
</organism>
<sequence length="313" mass="35063">MAPSAISTSTDGQDPSFEPAINDVRLIAPSESAPSELAPSPPEPVAPDGLPTTEEGDAQSVAFDVSVQGYANDVVPESSGADLMAIVVCLLRKAQVRCCFVGEAALIYYGAHRIMTDWILCIDDDQFDTAVALLELESKIVHPFRHSAMKPNGTIDHRFPRYKFTGARCFFHVVPSWVYRVSCDDDSIEFSRKGLPFPKLQVFAQSLLETMNRVDLQDLIDGMNLTYEWGLENLVLEGTSDTTWAARRCDLHEAYGDYLPAFLRREGAQRMQVWKRVASGDARAKRRGHKALPKDETRFRLKGQKDPRDLHMW</sequence>
<dbReference type="EMBL" id="LT882677">
    <property type="protein sequence ID" value="SMY21494.1"/>
    <property type="molecule type" value="Genomic_DNA"/>
</dbReference>
<evidence type="ECO:0000256" key="1">
    <source>
        <dbReference type="SAM" id="MobiDB-lite"/>
    </source>
</evidence>
<name>A0A1Y6LAL8_ZYMTR</name>
<evidence type="ECO:0000313" key="3">
    <source>
        <dbReference type="Proteomes" id="UP000215453"/>
    </source>
</evidence>
<feature type="compositionally biased region" description="Low complexity" evidence="1">
    <location>
        <begin position="28"/>
        <end position="38"/>
    </location>
</feature>
<evidence type="ECO:0000313" key="2">
    <source>
        <dbReference type="EMBL" id="SMY21494.1"/>
    </source>
</evidence>
<dbReference type="Proteomes" id="UP000215453">
    <property type="component" value="Chromosome 2"/>
</dbReference>
<gene>
    <name evidence="2" type="ORF">ZT1A5_G2932</name>
</gene>
<dbReference type="AlphaFoldDB" id="A0A1Y6LAL8"/>
<feature type="region of interest" description="Disordered" evidence="1">
    <location>
        <begin position="1"/>
        <end position="55"/>
    </location>
</feature>
<feature type="compositionally biased region" description="Polar residues" evidence="1">
    <location>
        <begin position="1"/>
        <end position="13"/>
    </location>
</feature>
<protein>
    <submittedName>
        <fullName evidence="2">Uncharacterized protein</fullName>
    </submittedName>
</protein>
<proteinExistence type="predicted"/>